<protein>
    <submittedName>
        <fullName evidence="2">Uncharacterized protein</fullName>
    </submittedName>
</protein>
<name>A0A4U6TAX4_SETVI</name>
<evidence type="ECO:0000313" key="2">
    <source>
        <dbReference type="EMBL" id="TKV94206.1"/>
    </source>
</evidence>
<dbReference type="EMBL" id="CM016560">
    <property type="protein sequence ID" value="TKV94206.1"/>
    <property type="molecule type" value="Genomic_DNA"/>
</dbReference>
<dbReference type="Gramene" id="TKV94206">
    <property type="protein sequence ID" value="TKV94206"/>
    <property type="gene ID" value="SEVIR_9G278232v2"/>
</dbReference>
<sequence>MRVDGPALAALTTTPTPPDWETGGMARKPRTAEARQRLTRQGREAQRGLAAAAAGSREHTHGCPSRPEAIRFRGGNWKRRSPMQIFVHTMFIWFVPLLQIFDTSGSANPCAGLKNGFIQQDLDSENISFTKQTVRTSSCRPVSYQMLQSI</sequence>
<reference evidence="2" key="1">
    <citation type="submission" date="2019-03" db="EMBL/GenBank/DDBJ databases">
        <title>WGS assembly of Setaria viridis.</title>
        <authorList>
            <person name="Huang P."/>
            <person name="Jenkins J."/>
            <person name="Grimwood J."/>
            <person name="Barry K."/>
            <person name="Healey A."/>
            <person name="Mamidi S."/>
            <person name="Sreedasyam A."/>
            <person name="Shu S."/>
            <person name="Feldman M."/>
            <person name="Wu J."/>
            <person name="Yu Y."/>
            <person name="Chen C."/>
            <person name="Johnson J."/>
            <person name="Rokhsar D."/>
            <person name="Baxter I."/>
            <person name="Schmutz J."/>
            <person name="Brutnell T."/>
            <person name="Kellogg E."/>
        </authorList>
    </citation>
    <scope>NUCLEOTIDE SEQUENCE [LARGE SCALE GENOMIC DNA]</scope>
</reference>
<evidence type="ECO:0000313" key="3">
    <source>
        <dbReference type="Proteomes" id="UP000298652"/>
    </source>
</evidence>
<keyword evidence="3" id="KW-1185">Reference proteome</keyword>
<dbReference type="Proteomes" id="UP000298652">
    <property type="component" value="Chromosome 9"/>
</dbReference>
<gene>
    <name evidence="2" type="ORF">SEVIR_9G278232v2</name>
</gene>
<evidence type="ECO:0000256" key="1">
    <source>
        <dbReference type="SAM" id="MobiDB-lite"/>
    </source>
</evidence>
<dbReference type="AlphaFoldDB" id="A0A4U6TAX4"/>
<proteinExistence type="predicted"/>
<feature type="compositionally biased region" description="Low complexity" evidence="1">
    <location>
        <begin position="1"/>
        <end position="14"/>
    </location>
</feature>
<feature type="compositionally biased region" description="Basic and acidic residues" evidence="1">
    <location>
        <begin position="30"/>
        <end position="46"/>
    </location>
</feature>
<feature type="region of interest" description="Disordered" evidence="1">
    <location>
        <begin position="1"/>
        <end position="68"/>
    </location>
</feature>
<accession>A0A4U6TAX4</accession>
<organism evidence="2 3">
    <name type="scientific">Setaria viridis</name>
    <name type="common">Green bristlegrass</name>
    <name type="synonym">Setaria italica subsp. viridis</name>
    <dbReference type="NCBI Taxonomy" id="4556"/>
    <lineage>
        <taxon>Eukaryota</taxon>
        <taxon>Viridiplantae</taxon>
        <taxon>Streptophyta</taxon>
        <taxon>Embryophyta</taxon>
        <taxon>Tracheophyta</taxon>
        <taxon>Spermatophyta</taxon>
        <taxon>Magnoliopsida</taxon>
        <taxon>Liliopsida</taxon>
        <taxon>Poales</taxon>
        <taxon>Poaceae</taxon>
        <taxon>PACMAD clade</taxon>
        <taxon>Panicoideae</taxon>
        <taxon>Panicodae</taxon>
        <taxon>Paniceae</taxon>
        <taxon>Cenchrinae</taxon>
        <taxon>Setaria</taxon>
    </lineage>
</organism>